<dbReference type="InterPro" id="IPR039422">
    <property type="entry name" value="MarR/SlyA-like"/>
</dbReference>
<dbReference type="Proteomes" id="UP000305131">
    <property type="component" value="Unassembled WGS sequence"/>
</dbReference>
<dbReference type="PROSITE" id="PS50995">
    <property type="entry name" value="HTH_MARR_2"/>
    <property type="match status" value="1"/>
</dbReference>
<accession>A0A6C1KUZ8</accession>
<dbReference type="EMBL" id="VAUP01000022">
    <property type="protein sequence ID" value="TLX43073.1"/>
    <property type="molecule type" value="Genomic_DNA"/>
</dbReference>
<dbReference type="InterPro" id="IPR036388">
    <property type="entry name" value="WH-like_DNA-bd_sf"/>
</dbReference>
<sequence length="160" mass="18003">MSTLDSTLDLERFLPYRLNRVAAVLSEQLREVYGRKFGLTIPEWRVLATLAQLPRSTAREVGRHARLHKTKVSRAVQGLEERRWLSRAENPADRREEFLSLTPLGITTYRAIVPDMSAFEARLCAALGPDDTQAVRHALDRLEQVLGLDGTRPLDGSNGP</sequence>
<evidence type="ECO:0000313" key="2">
    <source>
        <dbReference type="EMBL" id="TLX43073.1"/>
    </source>
</evidence>
<dbReference type="PANTHER" id="PTHR33164:SF57">
    <property type="entry name" value="MARR-FAMILY TRANSCRIPTIONAL REGULATOR"/>
    <property type="match status" value="1"/>
</dbReference>
<dbReference type="GO" id="GO:0003700">
    <property type="term" value="F:DNA-binding transcription factor activity"/>
    <property type="evidence" value="ECO:0007669"/>
    <property type="project" value="InterPro"/>
</dbReference>
<dbReference type="RefSeq" id="WP_138399429.1">
    <property type="nucleotide sequence ID" value="NZ_JBAFVI010000002.1"/>
</dbReference>
<proteinExistence type="predicted"/>
<feature type="domain" description="HTH marR-type" evidence="1">
    <location>
        <begin position="11"/>
        <end position="144"/>
    </location>
</feature>
<organism evidence="2 3">
    <name type="scientific">Xanthobacter autotrophicus</name>
    <dbReference type="NCBI Taxonomy" id="280"/>
    <lineage>
        <taxon>Bacteria</taxon>
        <taxon>Pseudomonadati</taxon>
        <taxon>Pseudomonadota</taxon>
        <taxon>Alphaproteobacteria</taxon>
        <taxon>Hyphomicrobiales</taxon>
        <taxon>Xanthobacteraceae</taxon>
        <taxon>Xanthobacter</taxon>
    </lineage>
</organism>
<dbReference type="GeneID" id="95773889"/>
<protein>
    <submittedName>
        <fullName evidence="2">Winged helix-turn-helix transcriptional regulator</fullName>
    </submittedName>
</protein>
<gene>
    <name evidence="2" type="ORF">FBQ73_10540</name>
</gene>
<dbReference type="GO" id="GO:0006950">
    <property type="term" value="P:response to stress"/>
    <property type="evidence" value="ECO:0007669"/>
    <property type="project" value="TreeGrafter"/>
</dbReference>
<dbReference type="Gene3D" id="1.10.10.10">
    <property type="entry name" value="Winged helix-like DNA-binding domain superfamily/Winged helix DNA-binding domain"/>
    <property type="match status" value="1"/>
</dbReference>
<reference evidence="2 3" key="1">
    <citation type="submission" date="2019-05" db="EMBL/GenBank/DDBJ databases">
        <authorList>
            <person name="Zhou X."/>
        </authorList>
    </citation>
    <scope>NUCLEOTIDE SEQUENCE [LARGE SCALE GENOMIC DNA]</scope>
    <source>
        <strain evidence="2 3">DSM 432</strain>
    </source>
</reference>
<dbReference type="PANTHER" id="PTHR33164">
    <property type="entry name" value="TRANSCRIPTIONAL REGULATOR, MARR FAMILY"/>
    <property type="match status" value="1"/>
</dbReference>
<dbReference type="InterPro" id="IPR000835">
    <property type="entry name" value="HTH_MarR-typ"/>
</dbReference>
<dbReference type="SUPFAM" id="SSF46785">
    <property type="entry name" value="Winged helix' DNA-binding domain"/>
    <property type="match status" value="1"/>
</dbReference>
<comment type="caution">
    <text evidence="2">The sequence shown here is derived from an EMBL/GenBank/DDBJ whole genome shotgun (WGS) entry which is preliminary data.</text>
</comment>
<evidence type="ECO:0000259" key="1">
    <source>
        <dbReference type="PROSITE" id="PS50995"/>
    </source>
</evidence>
<name>A0A6C1KUZ8_XANAU</name>
<dbReference type="InterPro" id="IPR036390">
    <property type="entry name" value="WH_DNA-bd_sf"/>
</dbReference>
<dbReference type="Pfam" id="PF12802">
    <property type="entry name" value="MarR_2"/>
    <property type="match status" value="1"/>
</dbReference>
<dbReference type="AlphaFoldDB" id="A0A6C1KUZ8"/>
<dbReference type="OrthoDB" id="8906692at2"/>
<evidence type="ECO:0000313" key="3">
    <source>
        <dbReference type="Proteomes" id="UP000305131"/>
    </source>
</evidence>
<dbReference type="SMART" id="SM00347">
    <property type="entry name" value="HTH_MARR"/>
    <property type="match status" value="1"/>
</dbReference>